<dbReference type="SUPFAM" id="SSF54593">
    <property type="entry name" value="Glyoxalase/Bleomycin resistance protein/Dihydroxybiphenyl dioxygenase"/>
    <property type="match status" value="1"/>
</dbReference>
<accession>A0A1G7IST6</accession>
<dbReference type="InterPro" id="IPR004360">
    <property type="entry name" value="Glyas_Fos-R_dOase_dom"/>
</dbReference>
<proteinExistence type="predicted"/>
<dbReference type="EMBL" id="FNAX01000006">
    <property type="protein sequence ID" value="SDF15614.1"/>
    <property type="molecule type" value="Genomic_DNA"/>
</dbReference>
<reference evidence="2 3" key="1">
    <citation type="submission" date="2016-10" db="EMBL/GenBank/DDBJ databases">
        <authorList>
            <person name="de Groot N.N."/>
        </authorList>
    </citation>
    <scope>NUCLEOTIDE SEQUENCE [LARGE SCALE GENOMIC DNA]</scope>
    <source>
        <strain evidence="2 3">CGMCC 4.1859</strain>
    </source>
</reference>
<organism evidence="2 3">
    <name type="scientific">Streptomyces griseoaurantiacus</name>
    <dbReference type="NCBI Taxonomy" id="68213"/>
    <lineage>
        <taxon>Bacteria</taxon>
        <taxon>Bacillati</taxon>
        <taxon>Actinomycetota</taxon>
        <taxon>Actinomycetes</taxon>
        <taxon>Kitasatosporales</taxon>
        <taxon>Streptomycetaceae</taxon>
        <taxon>Streptomyces</taxon>
        <taxon>Streptomyces aurantiacus group</taxon>
    </lineage>
</organism>
<evidence type="ECO:0000313" key="3">
    <source>
        <dbReference type="Proteomes" id="UP000198614"/>
    </source>
</evidence>
<dbReference type="Gene3D" id="3.10.180.10">
    <property type="entry name" value="2,3-Dihydroxybiphenyl 1,2-Dioxygenase, domain 1"/>
    <property type="match status" value="1"/>
</dbReference>
<keyword evidence="2" id="KW-0223">Dioxygenase</keyword>
<dbReference type="Proteomes" id="UP000198614">
    <property type="component" value="Unassembled WGS sequence"/>
</dbReference>
<gene>
    <name evidence="2" type="ORF">SAMN05216260_106153</name>
</gene>
<evidence type="ECO:0000259" key="1">
    <source>
        <dbReference type="PROSITE" id="PS51819"/>
    </source>
</evidence>
<dbReference type="Pfam" id="PF00903">
    <property type="entry name" value="Glyoxalase"/>
    <property type="match status" value="1"/>
</dbReference>
<dbReference type="AlphaFoldDB" id="A0A1G7IST6"/>
<sequence length="169" mass="18604">MMRNLRAEYDLYSSYGDPMTTSAPVQLASVRLITDDIPRLVRFYEVLTGQTPQYLTEDFVELVTPSATVAVSGSARVAFITTNTPRGGANNSAIIEFLVDDTNAVYERLAAHFGDDLDVVQPPTMMPWGNLSALVRDPDGSLVNLYTPVTPEAWQLQRNRTPAPPQADL</sequence>
<dbReference type="InterPro" id="IPR037523">
    <property type="entry name" value="VOC_core"/>
</dbReference>
<protein>
    <submittedName>
        <fullName evidence="2">Catechol 2,3-dioxygenase</fullName>
    </submittedName>
</protein>
<name>A0A1G7IST6_9ACTN</name>
<dbReference type="PROSITE" id="PS51819">
    <property type="entry name" value="VOC"/>
    <property type="match status" value="1"/>
</dbReference>
<feature type="domain" description="VOC" evidence="1">
    <location>
        <begin position="26"/>
        <end position="148"/>
    </location>
</feature>
<evidence type="ECO:0000313" key="2">
    <source>
        <dbReference type="EMBL" id="SDF15614.1"/>
    </source>
</evidence>
<keyword evidence="2" id="KW-0560">Oxidoreductase</keyword>
<dbReference type="InterPro" id="IPR029068">
    <property type="entry name" value="Glyas_Bleomycin-R_OHBP_Dase"/>
</dbReference>
<dbReference type="GO" id="GO:0051213">
    <property type="term" value="F:dioxygenase activity"/>
    <property type="evidence" value="ECO:0007669"/>
    <property type="project" value="UniProtKB-KW"/>
</dbReference>